<dbReference type="SUPFAM" id="SSF88946">
    <property type="entry name" value="Sigma2 domain of RNA polymerase sigma factors"/>
    <property type="match status" value="1"/>
</dbReference>
<dbReference type="Pfam" id="PF04542">
    <property type="entry name" value="Sigma70_r2"/>
    <property type="match status" value="1"/>
</dbReference>
<keyword evidence="4 6" id="KW-0238">DNA-binding</keyword>
<reference evidence="9 10" key="1">
    <citation type="submission" date="2019-09" db="EMBL/GenBank/DDBJ databases">
        <title>Taxonomic organization of the family Brucellaceae based on a phylogenomic approach.</title>
        <authorList>
            <person name="Leclercq S."/>
            <person name="Cloeckaert A."/>
            <person name="Zygmunt M.S."/>
        </authorList>
    </citation>
    <scope>NUCLEOTIDE SEQUENCE [LARGE SCALE GENOMIC DNA]</scope>
    <source>
        <strain evidence="9 10">CCUG 34461</strain>
    </source>
</reference>
<dbReference type="EMBL" id="WBWX01000005">
    <property type="protein sequence ID" value="KAB2796220.1"/>
    <property type="molecule type" value="Genomic_DNA"/>
</dbReference>
<sequence>MPSISEFEEELLALGPALHQFARTMYHQRSDVEDLVQETLLEALCNRDKFVPYGSLKSWLFTIMKNTFCTRIKRSRREDAIEDWEGPTINPSQDWAMELQDVGEAFCKLSPAYKSVLDLVIFRGLSYEKAAMAAGCTVGTIKSRLNRARAQLESDLYPAEKSLRKR</sequence>
<dbReference type="Proteomes" id="UP000441102">
    <property type="component" value="Unassembled WGS sequence"/>
</dbReference>
<dbReference type="InterPro" id="IPR014284">
    <property type="entry name" value="RNA_pol_sigma-70_dom"/>
</dbReference>
<dbReference type="Gene3D" id="1.10.10.10">
    <property type="entry name" value="Winged helix-like DNA-binding domain superfamily/Winged helix DNA-binding domain"/>
    <property type="match status" value="1"/>
</dbReference>
<dbReference type="GO" id="GO:0016987">
    <property type="term" value="F:sigma factor activity"/>
    <property type="evidence" value="ECO:0007669"/>
    <property type="project" value="UniProtKB-KW"/>
</dbReference>
<dbReference type="GO" id="GO:0006352">
    <property type="term" value="P:DNA-templated transcription initiation"/>
    <property type="evidence" value="ECO:0007669"/>
    <property type="project" value="InterPro"/>
</dbReference>
<dbReference type="InterPro" id="IPR036388">
    <property type="entry name" value="WH-like_DNA-bd_sf"/>
</dbReference>
<evidence type="ECO:0000313" key="9">
    <source>
        <dbReference type="EMBL" id="KAB2796220.1"/>
    </source>
</evidence>
<feature type="domain" description="RNA polymerase sigma-70 region 2" evidence="7">
    <location>
        <begin position="14"/>
        <end position="77"/>
    </location>
</feature>
<comment type="similarity">
    <text evidence="1 6">Belongs to the sigma-70 factor family. ECF subfamily.</text>
</comment>
<protein>
    <recommendedName>
        <fullName evidence="6">RNA polymerase sigma factor</fullName>
    </recommendedName>
</protein>
<keyword evidence="5 6" id="KW-0804">Transcription</keyword>
<evidence type="ECO:0000256" key="5">
    <source>
        <dbReference type="ARBA" id="ARBA00023163"/>
    </source>
</evidence>
<evidence type="ECO:0000256" key="1">
    <source>
        <dbReference type="ARBA" id="ARBA00010641"/>
    </source>
</evidence>
<keyword evidence="3 6" id="KW-0731">Sigma factor</keyword>
<dbReference type="PANTHER" id="PTHR43133">
    <property type="entry name" value="RNA POLYMERASE ECF-TYPE SIGMA FACTO"/>
    <property type="match status" value="1"/>
</dbReference>
<evidence type="ECO:0000256" key="2">
    <source>
        <dbReference type="ARBA" id="ARBA00023015"/>
    </source>
</evidence>
<comment type="caution">
    <text evidence="9">The sequence shown here is derived from an EMBL/GenBank/DDBJ whole genome shotgun (WGS) entry which is preliminary data.</text>
</comment>
<dbReference type="SUPFAM" id="SSF88659">
    <property type="entry name" value="Sigma3 and sigma4 domains of RNA polymerase sigma factors"/>
    <property type="match status" value="1"/>
</dbReference>
<dbReference type="InterPro" id="IPR039425">
    <property type="entry name" value="RNA_pol_sigma-70-like"/>
</dbReference>
<dbReference type="Pfam" id="PF08281">
    <property type="entry name" value="Sigma70_r4_2"/>
    <property type="match status" value="1"/>
</dbReference>
<evidence type="ECO:0000259" key="8">
    <source>
        <dbReference type="Pfam" id="PF08281"/>
    </source>
</evidence>
<dbReference type="RefSeq" id="WP_151576782.1">
    <property type="nucleotide sequence ID" value="NZ_WBWX01000005.1"/>
</dbReference>
<dbReference type="PROSITE" id="PS01063">
    <property type="entry name" value="SIGMA70_ECF"/>
    <property type="match status" value="1"/>
</dbReference>
<evidence type="ECO:0000256" key="3">
    <source>
        <dbReference type="ARBA" id="ARBA00023082"/>
    </source>
</evidence>
<dbReference type="NCBIfam" id="TIGR02937">
    <property type="entry name" value="sigma70-ECF"/>
    <property type="match status" value="1"/>
</dbReference>
<organism evidence="9 10">
    <name type="scientific">Brucella anthropi</name>
    <name type="common">Ochrobactrum anthropi</name>
    <dbReference type="NCBI Taxonomy" id="529"/>
    <lineage>
        <taxon>Bacteria</taxon>
        <taxon>Pseudomonadati</taxon>
        <taxon>Pseudomonadota</taxon>
        <taxon>Alphaproteobacteria</taxon>
        <taxon>Hyphomicrobiales</taxon>
        <taxon>Brucellaceae</taxon>
        <taxon>Brucella/Ochrobactrum group</taxon>
        <taxon>Brucella</taxon>
    </lineage>
</organism>
<evidence type="ECO:0000256" key="6">
    <source>
        <dbReference type="RuleBase" id="RU000716"/>
    </source>
</evidence>
<dbReference type="GO" id="GO:0003677">
    <property type="term" value="F:DNA binding"/>
    <property type="evidence" value="ECO:0007669"/>
    <property type="project" value="UniProtKB-KW"/>
</dbReference>
<dbReference type="InterPro" id="IPR013324">
    <property type="entry name" value="RNA_pol_sigma_r3/r4-like"/>
</dbReference>
<dbReference type="Gene3D" id="1.10.1740.10">
    <property type="match status" value="1"/>
</dbReference>
<dbReference type="InterPro" id="IPR013325">
    <property type="entry name" value="RNA_pol_sigma_r2"/>
</dbReference>
<dbReference type="PANTHER" id="PTHR43133:SF25">
    <property type="entry name" value="RNA POLYMERASE SIGMA FACTOR RFAY-RELATED"/>
    <property type="match status" value="1"/>
</dbReference>
<dbReference type="AlphaFoldDB" id="A0A6I0DQ33"/>
<evidence type="ECO:0000259" key="7">
    <source>
        <dbReference type="Pfam" id="PF04542"/>
    </source>
</evidence>
<evidence type="ECO:0000313" key="10">
    <source>
        <dbReference type="Proteomes" id="UP000441102"/>
    </source>
</evidence>
<dbReference type="CDD" id="cd06171">
    <property type="entry name" value="Sigma70_r4"/>
    <property type="match status" value="1"/>
</dbReference>
<accession>A0A6I0DQ33</accession>
<evidence type="ECO:0000256" key="4">
    <source>
        <dbReference type="ARBA" id="ARBA00023125"/>
    </source>
</evidence>
<name>A0A6I0DQ33_BRUAN</name>
<dbReference type="InterPro" id="IPR013249">
    <property type="entry name" value="RNA_pol_sigma70_r4_t2"/>
</dbReference>
<gene>
    <name evidence="9" type="ORF">F9L06_15820</name>
</gene>
<dbReference type="InterPro" id="IPR000838">
    <property type="entry name" value="RNA_pol_sigma70_ECF_CS"/>
</dbReference>
<feature type="domain" description="RNA polymerase sigma factor 70 region 4 type 2" evidence="8">
    <location>
        <begin position="100"/>
        <end position="152"/>
    </location>
</feature>
<dbReference type="InterPro" id="IPR007627">
    <property type="entry name" value="RNA_pol_sigma70_r2"/>
</dbReference>
<keyword evidence="2 6" id="KW-0805">Transcription regulation</keyword>
<proteinExistence type="inferred from homology"/>